<evidence type="ECO:0000256" key="5">
    <source>
        <dbReference type="ARBA" id="ARBA00022989"/>
    </source>
</evidence>
<feature type="transmembrane region" description="Helical" evidence="7">
    <location>
        <begin position="141"/>
        <end position="170"/>
    </location>
</feature>
<evidence type="ECO:0000256" key="6">
    <source>
        <dbReference type="ARBA" id="ARBA00023136"/>
    </source>
</evidence>
<dbReference type="InterPro" id="IPR045621">
    <property type="entry name" value="BPD_transp_1_N"/>
</dbReference>
<keyword evidence="10" id="KW-1185">Reference proteome</keyword>
<evidence type="ECO:0000256" key="3">
    <source>
        <dbReference type="ARBA" id="ARBA00022475"/>
    </source>
</evidence>
<evidence type="ECO:0000256" key="7">
    <source>
        <dbReference type="RuleBase" id="RU363032"/>
    </source>
</evidence>
<organism evidence="9 10">
    <name type="scientific">Leucobacter viscericola</name>
    <dbReference type="NCBI Taxonomy" id="2714935"/>
    <lineage>
        <taxon>Bacteria</taxon>
        <taxon>Bacillati</taxon>
        <taxon>Actinomycetota</taxon>
        <taxon>Actinomycetes</taxon>
        <taxon>Micrococcales</taxon>
        <taxon>Microbacteriaceae</taxon>
        <taxon>Leucobacter</taxon>
    </lineage>
</organism>
<dbReference type="InterPro" id="IPR035906">
    <property type="entry name" value="MetI-like_sf"/>
</dbReference>
<dbReference type="PROSITE" id="PS50928">
    <property type="entry name" value="ABC_TM1"/>
    <property type="match status" value="1"/>
</dbReference>
<reference evidence="9 10" key="1">
    <citation type="submission" date="2020-03" db="EMBL/GenBank/DDBJ databases">
        <title>Leucobacter sp. nov., isolated from beetles.</title>
        <authorList>
            <person name="Hyun D.-W."/>
            <person name="Bae J.-W."/>
        </authorList>
    </citation>
    <scope>NUCLEOTIDE SEQUENCE [LARGE SCALE GENOMIC DNA]</scope>
    <source>
        <strain evidence="9 10">HDW9C</strain>
    </source>
</reference>
<sequence length="321" mass="34404">MRVGHRLTRTLTLRIASVVLILLVISFLSFTLLYLAPGDLVKNLLGNRPSTPAAIEAIRAQYHLDDPFFVRYLDWLFSALRGDFGVSIRLQQPVTKVIESRIGVTAELIGFSFVLALVSAVPLGILSAARAGKRIDRAASAVSLFGLSAPSFALAILAISVFSLLIPIFPAYGAGDEGFDRFLHLVLPSVVLAAGIGAILMRMTRAAVLRELESDAVTFARSRGIAEAKIQRIALRGALIPIVTSAGLILTFIIGGTIIVETVFALPGLGQLLEEAVLFKDLPVVQAITLLVATAIAIITILVDVSYMLLDPRVRARELVG</sequence>
<evidence type="ECO:0000256" key="1">
    <source>
        <dbReference type="ARBA" id="ARBA00004651"/>
    </source>
</evidence>
<evidence type="ECO:0000256" key="2">
    <source>
        <dbReference type="ARBA" id="ARBA00022448"/>
    </source>
</evidence>
<protein>
    <submittedName>
        <fullName evidence="9">ABC transporter permease</fullName>
    </submittedName>
</protein>
<gene>
    <name evidence="9" type="ORF">G7068_06150</name>
</gene>
<keyword evidence="4 7" id="KW-0812">Transmembrane</keyword>
<evidence type="ECO:0000313" key="10">
    <source>
        <dbReference type="Proteomes" id="UP000502677"/>
    </source>
</evidence>
<dbReference type="Gene3D" id="1.10.3720.10">
    <property type="entry name" value="MetI-like"/>
    <property type="match status" value="1"/>
</dbReference>
<comment type="subcellular location">
    <subcellularLocation>
        <location evidence="1 7">Cell membrane</location>
        <topology evidence="1 7">Multi-pass membrane protein</topology>
    </subcellularLocation>
</comment>
<proteinExistence type="inferred from homology"/>
<dbReference type="RefSeq" id="WP_166290279.1">
    <property type="nucleotide sequence ID" value="NZ_CP049863.1"/>
</dbReference>
<feature type="transmembrane region" description="Helical" evidence="7">
    <location>
        <begin position="108"/>
        <end position="129"/>
    </location>
</feature>
<feature type="transmembrane region" description="Helical" evidence="7">
    <location>
        <begin position="182"/>
        <end position="201"/>
    </location>
</feature>
<feature type="transmembrane region" description="Helical" evidence="7">
    <location>
        <begin position="238"/>
        <end position="264"/>
    </location>
</feature>
<dbReference type="Pfam" id="PF19300">
    <property type="entry name" value="BPD_transp_1_N"/>
    <property type="match status" value="1"/>
</dbReference>
<dbReference type="AlphaFoldDB" id="A0A6G7XEK2"/>
<feature type="transmembrane region" description="Helical" evidence="7">
    <location>
        <begin position="12"/>
        <end position="36"/>
    </location>
</feature>
<feature type="transmembrane region" description="Helical" evidence="7">
    <location>
        <begin position="284"/>
        <end position="310"/>
    </location>
</feature>
<dbReference type="InterPro" id="IPR000515">
    <property type="entry name" value="MetI-like"/>
</dbReference>
<dbReference type="EMBL" id="CP049863">
    <property type="protein sequence ID" value="QIK62827.1"/>
    <property type="molecule type" value="Genomic_DNA"/>
</dbReference>
<keyword evidence="6 7" id="KW-0472">Membrane</keyword>
<dbReference type="Pfam" id="PF00528">
    <property type="entry name" value="BPD_transp_1"/>
    <property type="match status" value="1"/>
</dbReference>
<name>A0A6G7XEK2_9MICO</name>
<feature type="domain" description="ABC transmembrane type-1" evidence="8">
    <location>
        <begin position="102"/>
        <end position="303"/>
    </location>
</feature>
<keyword evidence="5 7" id="KW-1133">Transmembrane helix</keyword>
<accession>A0A6G7XEK2</accession>
<evidence type="ECO:0000256" key="4">
    <source>
        <dbReference type="ARBA" id="ARBA00022692"/>
    </source>
</evidence>
<dbReference type="GO" id="GO:0005886">
    <property type="term" value="C:plasma membrane"/>
    <property type="evidence" value="ECO:0007669"/>
    <property type="project" value="UniProtKB-SubCell"/>
</dbReference>
<comment type="similarity">
    <text evidence="7">Belongs to the binding-protein-dependent transport system permease family.</text>
</comment>
<evidence type="ECO:0000313" key="9">
    <source>
        <dbReference type="EMBL" id="QIK62827.1"/>
    </source>
</evidence>
<dbReference type="PANTHER" id="PTHR43163:SF6">
    <property type="entry name" value="DIPEPTIDE TRANSPORT SYSTEM PERMEASE PROTEIN DPPB-RELATED"/>
    <property type="match status" value="1"/>
</dbReference>
<dbReference type="SUPFAM" id="SSF161098">
    <property type="entry name" value="MetI-like"/>
    <property type="match status" value="1"/>
</dbReference>
<dbReference type="KEGG" id="lvi:G7068_06150"/>
<dbReference type="PANTHER" id="PTHR43163">
    <property type="entry name" value="DIPEPTIDE TRANSPORT SYSTEM PERMEASE PROTEIN DPPB-RELATED"/>
    <property type="match status" value="1"/>
</dbReference>
<dbReference type="Proteomes" id="UP000502677">
    <property type="component" value="Chromosome"/>
</dbReference>
<evidence type="ECO:0000259" key="8">
    <source>
        <dbReference type="PROSITE" id="PS50928"/>
    </source>
</evidence>
<dbReference type="GO" id="GO:0055085">
    <property type="term" value="P:transmembrane transport"/>
    <property type="evidence" value="ECO:0007669"/>
    <property type="project" value="InterPro"/>
</dbReference>
<keyword evidence="2 7" id="KW-0813">Transport</keyword>
<keyword evidence="3" id="KW-1003">Cell membrane</keyword>